<dbReference type="PANTHER" id="PTHR30290">
    <property type="entry name" value="PERIPLASMIC BINDING COMPONENT OF ABC TRANSPORTER"/>
    <property type="match status" value="1"/>
</dbReference>
<feature type="chain" id="PRO_5046040488" evidence="6">
    <location>
        <begin position="29"/>
        <end position="680"/>
    </location>
</feature>
<dbReference type="RefSeq" id="WP_320500474.1">
    <property type="nucleotide sequence ID" value="NZ_JAXCLX010000001.1"/>
</dbReference>
<protein>
    <submittedName>
        <fullName evidence="8">Extracellular solute-binding protein</fullName>
    </submittedName>
</protein>
<evidence type="ECO:0000313" key="9">
    <source>
        <dbReference type="Proteomes" id="UP001271769"/>
    </source>
</evidence>
<keyword evidence="9" id="KW-1185">Reference proteome</keyword>
<feature type="signal peptide" evidence="6">
    <location>
        <begin position="1"/>
        <end position="28"/>
    </location>
</feature>
<feature type="domain" description="Solute-binding protein family 5" evidence="7">
    <location>
        <begin position="109"/>
        <end position="514"/>
    </location>
</feature>
<name>A0ABU5DXQ2_9PROT</name>
<evidence type="ECO:0000256" key="1">
    <source>
        <dbReference type="ARBA" id="ARBA00004418"/>
    </source>
</evidence>
<dbReference type="PIRSF" id="PIRSF002741">
    <property type="entry name" value="MppA"/>
    <property type="match status" value="1"/>
</dbReference>
<reference evidence="8 9" key="1">
    <citation type="journal article" date="2013" name="Antonie Van Leeuwenhoek">
        <title>Dongia rigui sp. nov., isolated from freshwater of a large wetland in Korea.</title>
        <authorList>
            <person name="Baik K.S."/>
            <person name="Hwang Y.M."/>
            <person name="Choi J.S."/>
            <person name="Kwon J."/>
            <person name="Seong C.N."/>
        </authorList>
    </citation>
    <scope>NUCLEOTIDE SEQUENCE [LARGE SCALE GENOMIC DNA]</scope>
    <source>
        <strain evidence="8 9">04SU4-P</strain>
    </source>
</reference>
<keyword evidence="3 6" id="KW-0732">Signal</keyword>
<feature type="region of interest" description="Disordered" evidence="4">
    <location>
        <begin position="494"/>
        <end position="521"/>
    </location>
</feature>
<organism evidence="8 9">
    <name type="scientific">Dongia rigui</name>
    <dbReference type="NCBI Taxonomy" id="940149"/>
    <lineage>
        <taxon>Bacteria</taxon>
        <taxon>Pseudomonadati</taxon>
        <taxon>Pseudomonadota</taxon>
        <taxon>Alphaproteobacteria</taxon>
        <taxon>Rhodospirillales</taxon>
        <taxon>Dongiaceae</taxon>
        <taxon>Dongia</taxon>
    </lineage>
</organism>
<dbReference type="InterPro" id="IPR030678">
    <property type="entry name" value="Peptide/Ni-bd"/>
</dbReference>
<keyword evidence="5" id="KW-0472">Membrane</keyword>
<evidence type="ECO:0000256" key="4">
    <source>
        <dbReference type="SAM" id="MobiDB-lite"/>
    </source>
</evidence>
<dbReference type="InterPro" id="IPR039424">
    <property type="entry name" value="SBP_5"/>
</dbReference>
<feature type="transmembrane region" description="Helical" evidence="5">
    <location>
        <begin position="656"/>
        <end position="674"/>
    </location>
</feature>
<dbReference type="SUPFAM" id="SSF53850">
    <property type="entry name" value="Periplasmic binding protein-like II"/>
    <property type="match status" value="1"/>
</dbReference>
<comment type="subcellular location">
    <subcellularLocation>
        <location evidence="1">Periplasm</location>
    </subcellularLocation>
</comment>
<comment type="caution">
    <text evidence="8">The sequence shown here is derived from an EMBL/GenBank/DDBJ whole genome shotgun (WGS) entry which is preliminary data.</text>
</comment>
<dbReference type="Gene3D" id="3.40.190.10">
    <property type="entry name" value="Periplasmic binding protein-like II"/>
    <property type="match status" value="1"/>
</dbReference>
<evidence type="ECO:0000256" key="2">
    <source>
        <dbReference type="ARBA" id="ARBA00005695"/>
    </source>
</evidence>
<evidence type="ECO:0000313" key="8">
    <source>
        <dbReference type="EMBL" id="MDY0872055.1"/>
    </source>
</evidence>
<proteinExistence type="inferred from homology"/>
<dbReference type="PANTHER" id="PTHR30290:SF64">
    <property type="entry name" value="ABC TRANSPORTER PERIPLASMIC BINDING PROTEIN"/>
    <property type="match status" value="1"/>
</dbReference>
<dbReference type="EMBL" id="JAXCLX010000001">
    <property type="protein sequence ID" value="MDY0872055.1"/>
    <property type="molecule type" value="Genomic_DNA"/>
</dbReference>
<gene>
    <name evidence="8" type="ORF">SMD31_08975</name>
</gene>
<dbReference type="Proteomes" id="UP001271769">
    <property type="component" value="Unassembled WGS sequence"/>
</dbReference>
<evidence type="ECO:0000256" key="3">
    <source>
        <dbReference type="ARBA" id="ARBA00022729"/>
    </source>
</evidence>
<keyword evidence="5" id="KW-0812">Transmembrane</keyword>
<sequence length="680" mass="74865">MLHRVAALALILVLGAGAGAISIGSASAQDSYTTHAVTVNDAPKYPADFKHLDYVNPDAPKGGTLRTAATGSFDSFNPYIVRGDAAGLGGMFETLTTRIDDDTLTNYGLIAESMEVAKDNSWIIFTLRKEARWQDGKPITPEDVVFSFNILKEKGAPLYRFYYANVEKAEVLDAARVKFTFTSKDNRELPGIMGELPVLAKHYWEGRNFEEPSLDVPLGSGPYKLKSYEAGRSITMERDPNYWGKDLPVNIGTNNFDILRTDYYRDPTVMLEAFKGGAFDIRAENSAKAWATSYDSPALRDGRIKKVLIPDDNPDGMQGFAMNLRRPLFQDPRVRQAMILAFDFEWSNKTLFYGQYTRSRSYFGNSEMEAKGLPSPEELKILEPLRGKIPDEVFTTEYNPPVSDGSGTNAENLAKAAALLEEAGWKLQNGQRMKDGKPFEFEFLMQAGDGFDRIVQPYVKSLQRLGVKGELRAVDTAQYQRRTDDYDYDMKVSSFGQSPSPGNEQREFWGSASADSSGGRNEVGIKDPVIDQLIEGLIAAPSRHDLIIYCRVLDRVLQWHYFVVPNFHMSANRIAYWDKFGRPDKLPEPTYGIGLSAWWLDPAKEKALAAKAAQAAPADAAASTATSSATSDAASTATSAAAPAAPTNRGSSPLGYVLYIVGGVILVVIGAAVLKRKKAK</sequence>
<evidence type="ECO:0000259" key="7">
    <source>
        <dbReference type="Pfam" id="PF00496"/>
    </source>
</evidence>
<feature type="compositionally biased region" description="Polar residues" evidence="4">
    <location>
        <begin position="494"/>
        <end position="503"/>
    </location>
</feature>
<evidence type="ECO:0000256" key="6">
    <source>
        <dbReference type="SAM" id="SignalP"/>
    </source>
</evidence>
<dbReference type="CDD" id="cd08497">
    <property type="entry name" value="MbnE-like"/>
    <property type="match status" value="1"/>
</dbReference>
<dbReference type="InterPro" id="IPR000914">
    <property type="entry name" value="SBP_5_dom"/>
</dbReference>
<keyword evidence="5" id="KW-1133">Transmembrane helix</keyword>
<accession>A0ABU5DXQ2</accession>
<comment type="similarity">
    <text evidence="2">Belongs to the bacterial solute-binding protein 5 family.</text>
</comment>
<dbReference type="Gene3D" id="3.10.105.10">
    <property type="entry name" value="Dipeptide-binding Protein, Domain 3"/>
    <property type="match status" value="1"/>
</dbReference>
<dbReference type="Pfam" id="PF00496">
    <property type="entry name" value="SBP_bac_5"/>
    <property type="match status" value="1"/>
</dbReference>
<evidence type="ECO:0000256" key="5">
    <source>
        <dbReference type="SAM" id="Phobius"/>
    </source>
</evidence>